<dbReference type="PROSITE" id="PS00455">
    <property type="entry name" value="AMP_BINDING"/>
    <property type="match status" value="2"/>
</dbReference>
<dbReference type="Pfam" id="PF00668">
    <property type="entry name" value="Condensation"/>
    <property type="match status" value="3"/>
</dbReference>
<dbReference type="GO" id="GO:0044550">
    <property type="term" value="P:secondary metabolite biosynthetic process"/>
    <property type="evidence" value="ECO:0007669"/>
    <property type="project" value="TreeGrafter"/>
</dbReference>
<evidence type="ECO:0000313" key="6">
    <source>
        <dbReference type="EMBL" id="SEH43071.1"/>
    </source>
</evidence>
<dbReference type="Pfam" id="PF00501">
    <property type="entry name" value="AMP-binding"/>
    <property type="match status" value="2"/>
</dbReference>
<gene>
    <name evidence="6" type="ORF">SAMN04244559_02260</name>
</gene>
<dbReference type="SUPFAM" id="SSF47336">
    <property type="entry name" value="ACP-like"/>
    <property type="match status" value="2"/>
</dbReference>
<accession>A0A1H6I2N5</accession>
<dbReference type="FunFam" id="3.40.50.980:FF:000001">
    <property type="entry name" value="Non-ribosomal peptide synthetase"/>
    <property type="match status" value="1"/>
</dbReference>
<dbReference type="RefSeq" id="WP_074768612.1">
    <property type="nucleotide sequence ID" value="NZ_FNWO01000009.1"/>
</dbReference>
<dbReference type="Pfam" id="PF18563">
    <property type="entry name" value="TubC_N"/>
    <property type="match status" value="1"/>
</dbReference>
<keyword evidence="2" id="KW-0596">Phosphopantetheine</keyword>
<name>A0A1H6I2N5_MAGFU</name>
<dbReference type="Proteomes" id="UP000182983">
    <property type="component" value="Unassembled WGS sequence"/>
</dbReference>
<dbReference type="InterPro" id="IPR006162">
    <property type="entry name" value="Ppantetheine_attach_site"/>
</dbReference>
<evidence type="ECO:0000259" key="5">
    <source>
        <dbReference type="PROSITE" id="PS50075"/>
    </source>
</evidence>
<comment type="cofactor">
    <cofactor evidence="1">
        <name>pantetheine 4'-phosphate</name>
        <dbReference type="ChEBI" id="CHEBI:47942"/>
    </cofactor>
</comment>
<dbReference type="GO" id="GO:0005737">
    <property type="term" value="C:cytoplasm"/>
    <property type="evidence" value="ECO:0007669"/>
    <property type="project" value="TreeGrafter"/>
</dbReference>
<dbReference type="Gene3D" id="2.30.38.10">
    <property type="entry name" value="Luciferase, Domain 3"/>
    <property type="match status" value="1"/>
</dbReference>
<dbReference type="InterPro" id="IPR025110">
    <property type="entry name" value="AMP-bd_C"/>
</dbReference>
<evidence type="ECO:0000256" key="1">
    <source>
        <dbReference type="ARBA" id="ARBA00001957"/>
    </source>
</evidence>
<feature type="region of interest" description="Disordered" evidence="4">
    <location>
        <begin position="1042"/>
        <end position="1063"/>
    </location>
</feature>
<organism evidence="6 7">
    <name type="scientific">Magnetospirillum fulvum</name>
    <name type="common">Rhodospirillum fulvum</name>
    <dbReference type="NCBI Taxonomy" id="1082"/>
    <lineage>
        <taxon>Bacteria</taxon>
        <taxon>Pseudomonadati</taxon>
        <taxon>Pseudomonadota</taxon>
        <taxon>Alphaproteobacteria</taxon>
        <taxon>Rhodospirillales</taxon>
        <taxon>Rhodospirillaceae</taxon>
        <taxon>Magnetospirillum</taxon>
    </lineage>
</organism>
<dbReference type="PANTHER" id="PTHR45527">
    <property type="entry name" value="NONRIBOSOMAL PEPTIDE SYNTHETASE"/>
    <property type="match status" value="1"/>
</dbReference>
<dbReference type="GO" id="GO:0031177">
    <property type="term" value="F:phosphopantetheine binding"/>
    <property type="evidence" value="ECO:0007669"/>
    <property type="project" value="InterPro"/>
</dbReference>
<keyword evidence="7" id="KW-1185">Reference proteome</keyword>
<dbReference type="CDD" id="cd05930">
    <property type="entry name" value="A_NRPS"/>
    <property type="match status" value="2"/>
</dbReference>
<evidence type="ECO:0000256" key="2">
    <source>
        <dbReference type="ARBA" id="ARBA00022450"/>
    </source>
</evidence>
<dbReference type="InterPro" id="IPR029058">
    <property type="entry name" value="AB_hydrolase_fold"/>
</dbReference>
<dbReference type="SUPFAM" id="SSF52777">
    <property type="entry name" value="CoA-dependent acyltransferases"/>
    <property type="match status" value="6"/>
</dbReference>
<protein>
    <submittedName>
        <fullName evidence="6">Amino acid adenylation domain-containing protein</fullName>
    </submittedName>
</protein>
<dbReference type="CDD" id="cd19543">
    <property type="entry name" value="DCL_NRPS"/>
    <property type="match status" value="1"/>
</dbReference>
<reference evidence="7" key="1">
    <citation type="submission" date="2016-10" db="EMBL/GenBank/DDBJ databases">
        <authorList>
            <person name="Varghese N."/>
            <person name="Submissions S."/>
        </authorList>
    </citation>
    <scope>NUCLEOTIDE SEQUENCE [LARGE SCALE GENOMIC DNA]</scope>
    <source>
        <strain evidence="7">DSM 13234</strain>
    </source>
</reference>
<dbReference type="Gene3D" id="3.40.50.980">
    <property type="match status" value="2"/>
</dbReference>
<feature type="domain" description="Carrier" evidence="5">
    <location>
        <begin position="2545"/>
        <end position="2620"/>
    </location>
</feature>
<evidence type="ECO:0000313" key="7">
    <source>
        <dbReference type="Proteomes" id="UP000182983"/>
    </source>
</evidence>
<dbReference type="Gene3D" id="3.30.559.10">
    <property type="entry name" value="Chloramphenicol acetyltransferase-like domain"/>
    <property type="match status" value="3"/>
</dbReference>
<dbReference type="Gene3D" id="3.30.300.30">
    <property type="match status" value="2"/>
</dbReference>
<dbReference type="FunFam" id="3.40.50.12780:FF:000012">
    <property type="entry name" value="Non-ribosomal peptide synthetase"/>
    <property type="match status" value="1"/>
</dbReference>
<dbReference type="Gene3D" id="1.10.1200.10">
    <property type="entry name" value="ACP-like"/>
    <property type="match status" value="1"/>
</dbReference>
<dbReference type="GO" id="GO:0043041">
    <property type="term" value="P:amino acid activation for nonribosomal peptide biosynthetic process"/>
    <property type="evidence" value="ECO:0007669"/>
    <property type="project" value="TreeGrafter"/>
</dbReference>
<dbReference type="Gene3D" id="3.40.50.12780">
    <property type="entry name" value="N-terminal domain of ligase-like"/>
    <property type="match status" value="1"/>
</dbReference>
<dbReference type="FunFam" id="1.10.1200.10:FF:000005">
    <property type="entry name" value="Nonribosomal peptide synthetase 1"/>
    <property type="match status" value="1"/>
</dbReference>
<dbReference type="CDD" id="cd19531">
    <property type="entry name" value="LCL_NRPS-like"/>
    <property type="match status" value="1"/>
</dbReference>
<evidence type="ECO:0000256" key="4">
    <source>
        <dbReference type="SAM" id="MobiDB-lite"/>
    </source>
</evidence>
<feature type="domain" description="Carrier" evidence="5">
    <location>
        <begin position="1059"/>
        <end position="1133"/>
    </location>
</feature>
<dbReference type="InterPro" id="IPR001242">
    <property type="entry name" value="Condensation_dom"/>
</dbReference>
<dbReference type="PROSITE" id="PS50075">
    <property type="entry name" value="CARRIER"/>
    <property type="match status" value="2"/>
</dbReference>
<dbReference type="Pfam" id="PF00550">
    <property type="entry name" value="PP-binding"/>
    <property type="match status" value="2"/>
</dbReference>
<dbReference type="InterPro" id="IPR036736">
    <property type="entry name" value="ACP-like_sf"/>
</dbReference>
<evidence type="ECO:0000256" key="3">
    <source>
        <dbReference type="ARBA" id="ARBA00022553"/>
    </source>
</evidence>
<dbReference type="InterPro" id="IPR020806">
    <property type="entry name" value="PKS_PP-bd"/>
</dbReference>
<dbReference type="InterPro" id="IPR020845">
    <property type="entry name" value="AMP-binding_CS"/>
</dbReference>
<dbReference type="InterPro" id="IPR023213">
    <property type="entry name" value="CAT-like_dom_sf"/>
</dbReference>
<dbReference type="InterPro" id="IPR041464">
    <property type="entry name" value="TubC_N"/>
</dbReference>
<dbReference type="InterPro" id="IPR045851">
    <property type="entry name" value="AMP-bd_C_sf"/>
</dbReference>
<dbReference type="InterPro" id="IPR009081">
    <property type="entry name" value="PP-bd_ACP"/>
</dbReference>
<dbReference type="EMBL" id="FNWO01000009">
    <property type="protein sequence ID" value="SEH43071.1"/>
    <property type="molecule type" value="Genomic_DNA"/>
</dbReference>
<dbReference type="InterPro" id="IPR042099">
    <property type="entry name" value="ANL_N_sf"/>
</dbReference>
<dbReference type="OrthoDB" id="9770470at2"/>
<dbReference type="Gene3D" id="3.30.559.30">
    <property type="entry name" value="Nonribosomal peptide synthetase, condensation domain"/>
    <property type="match status" value="3"/>
</dbReference>
<keyword evidence="3" id="KW-0597">Phosphoprotein</keyword>
<dbReference type="InterPro" id="IPR000873">
    <property type="entry name" value="AMP-dep_synth/lig_dom"/>
</dbReference>
<dbReference type="GO" id="GO:0003824">
    <property type="term" value="F:catalytic activity"/>
    <property type="evidence" value="ECO:0007669"/>
    <property type="project" value="InterPro"/>
</dbReference>
<feature type="region of interest" description="Disordered" evidence="4">
    <location>
        <begin position="2616"/>
        <end position="2655"/>
    </location>
</feature>
<dbReference type="PROSITE" id="PS00012">
    <property type="entry name" value="PHOSPHOPANTETHEINE"/>
    <property type="match status" value="2"/>
</dbReference>
<dbReference type="Gene3D" id="1.10.10.1830">
    <property type="entry name" value="Non-ribosomal peptide synthase, adenylation domain"/>
    <property type="match status" value="1"/>
</dbReference>
<proteinExistence type="predicted"/>
<dbReference type="PANTHER" id="PTHR45527:SF1">
    <property type="entry name" value="FATTY ACID SYNTHASE"/>
    <property type="match status" value="1"/>
</dbReference>
<dbReference type="Pfam" id="PF13193">
    <property type="entry name" value="AMP-binding_C"/>
    <property type="match status" value="2"/>
</dbReference>
<sequence>MSSDHDIDLLLAECAERDISLWSEDGQIRLRGPKGGVPTDLLDRIRQHKPALIERLPGRPGSPAAVAPIPALNLDTAPLSPTQRRLWVLSRLEDGAGAYTMPLALRLDGPLDEAAFEAALVELLTRQTALRTVIVERDGSPWQEVRPVPAEPLERLDLGGEPDPEAAFLRRARARAALPFVLSGALFRALLCRIGPNRHGLLLAVHHLVSDYRSMGLMMRDLGRAYARRIAPSTAPDPDRASPPPLRYTDVAHWQSAKGDDPREAESVAAAAAILETAPPLLTLPWDRPRPPVPTNRGRTLRFAVPATLARDVAALGRRAGATPFMSWLGLWGLLLGRLSGQNDVSVGCPVAQRPAGTEETIGLFLTTAVMRLQGDDNPPLTTYLERTRTMAQQVLAHQDAPFERLVERLAPERSLDHTPLFQTMFLMHEAPRGDFALPGLSATPCLLDGGGAEFDLTLFLEPTGDGGLDGYIEYAIDLFDAATIQRWSGHLLTLAAAAVRQPDGPVLDLPLLTEAERTRLTRSWSGAGIAPRPVAALLPEALRHACRDWPDRVAITDADGSLDYAGLERRARAVAAALREAGIAPGNRVGVLVPRGREWIATLWGVWRSGCAFVALDPALPAPRLSQLATRAGLRAILVDDGNAARLEPGPWQELRLSAIGPEPVAPVPDLDPAPDDEAYVVFTSGSTGQPKGIRISHAALAFHAESTADLFGLEAGEAVLQFASPGFDVAMEEVWPTLVRGGRVVICPDPARDSLAAFTDLLETEAVALANLPARFWDAWTTHLDENRLAVPSALRLLVTGSEAVDPATLRAWSRLPGGARRVLSGYGPSEATVTATFYDPDRDGPAAAGPLPLGRPIPGVVVFLLDSRGQTVPPGSVGELYLGGPGLALGYLDPVDPDPFGPDPFGPDPARPGQRLYRTGDRARLRPQSEDGPAVLLFEGRADRQIKRRGFRIEPGEIEAALLALGGIALTVVVTGAGGRLVALVEAAEGAHPDPEEMRRALAARLPAHLLPDAIRIVERLPRFANGKPDLPAAATLAEGAAEGEDATEHPGTSAPPQPGTQSLLAAIWARVLAVPHIGQDDNFFRLGGDSILALRVVSLAARAGLALSPRDLFQARTLAELAERARSDGGIAAEQSEITGEIAPLPIMAWLRDQPAPLRDGLTMSLALTLPAPVETATLRRVVLALLRHHDMLRLTLAADGRFRLRPVDPAEARAVLIEPDAAGLAEALAAPFDLAAGPLLRLIRTAPDRLVLQAHHLAIDAVSWGILVEDLARLIETEDEAASLPPKTVSVAAIAARLAEAARTPAAKTALALAERQAAGLSPLARSSEDGNGKTETVELSLELAAGMRRPDEWLLAGLGLALAQSLDRHSWLVEIEGHGRDLPPDLPAGIDLSRTIGWFTTMTPARFDLAAAVASDPAARALAAARQALRRARHHADDFALVRLCDDPALVRRRDALAPADLLFNYLGALDRDLPRGIGFDDQIAPLLPPQPLSHPLEVNAMIVAGRVRLRLDLSPARWPAGFGPDLAARLPVALVRLAALSDDDSPVPADFPLADQTGLDPAQLDRLARDGGLTDLFPLTPLQRGMLFHTLRDESSGTYFDQFTCRIDSDGSVTPERFRTAWERAIARHDALRCAFFWDGPPEPLQAVRRRVVPPVTLLDWRDLSGPEQDAAMIRLQKEDRARPFDLTQAPLMRLALCRTGETTWRMLWSNHHLILDGWSLPLLLDEVRRRLIDPEGRVAEDESPAPSFGAIVGWLARRDETDSLAFWQDDLAGFDTPTPLPLAGSGGDPDGWPQDSLLLGRTASRTVQAALRRRGLTLSSLIQGAWALLLSRHGGGRDVLFGVTVSGRPSDLPGADKIVGSSINTLPARVRIPRDTPAADWLAELRDRQAQREAHGHLDLGLLTRQSALPPGTQLFDSLVLVQTYPLGELGAEDGAGVRLSDFQAFERTDYGLTLVTAPEADDIRLGLVYDPARFEPACCRRLLCDLRTLMLRLCEEGDRPLDAIEMLSDDETRTILDQWSGTDRAMPWQGPWHGLFEAHAARRPDSAAILFGDSVTTYRDLDQRANRLAHRLQALGVGPESFVGVWLDRSPEMVVAVMGVLKAGGAYVPLDPDYPADRLALMIEDTNPPVVVTQSHLLPRMPALGGRAAILLDHESDDLAALPATPPPCAAGPDNVAFIVYTSGSTGRPKGSLTLHRGLTNLAQIQTEHFGVGPDSRVLQFFSLSFDAFTWEMLMALGSGAALAMGSPREVLPGPPLVAFLARHRVTHMTLTPSALAVLPPPAAGELPDLATIITGGEGCEHRLAGRWASEGRRFFHGYGPSETTICCSAHLCHDFSGPLPLGFALPNMRMYVLDDRLRPCPIGAVGEIHIGGVGVTRGYLNRPDLTAEKFLPDPFSAVPGATFYKSGDLGRLRPDGSIEFAGRVDQQVKIRGYRIEPGEIETVLRRDPEVAQAAIVVDTVAGQSPRLLAYVVGQEGTAPDPARLIDHIRASLPVYMVPAHLIVLPAFPLTINNKIDVAALPRPAAARSGGTVRVPPATPLEQRIAAVWAELLELPEIGADENFFDLGGNSLLVVRTCSALNRTLGSDLTVVELFDLPTVRQLAARLESGGGTAAARPDPSETSRSRQDGQDRLSALRQRRSRERT</sequence>
<dbReference type="NCBIfam" id="TIGR01733">
    <property type="entry name" value="AA-adenyl-dom"/>
    <property type="match status" value="2"/>
</dbReference>
<dbReference type="InterPro" id="IPR044894">
    <property type="entry name" value="TubC_N_sf"/>
</dbReference>
<dbReference type="SMART" id="SM00823">
    <property type="entry name" value="PKS_PP"/>
    <property type="match status" value="2"/>
</dbReference>
<dbReference type="Gene3D" id="3.40.50.1820">
    <property type="entry name" value="alpha/beta hydrolase"/>
    <property type="match status" value="1"/>
</dbReference>
<dbReference type="InterPro" id="IPR010071">
    <property type="entry name" value="AA_adenyl_dom"/>
</dbReference>
<dbReference type="SUPFAM" id="SSF56801">
    <property type="entry name" value="Acetyl-CoA synthetase-like"/>
    <property type="match status" value="2"/>
</dbReference>
<feature type="compositionally biased region" description="Basic and acidic residues" evidence="4">
    <location>
        <begin position="2628"/>
        <end position="2641"/>
    </location>
</feature>